<dbReference type="AlphaFoldDB" id="A0A5S3QMU5"/>
<dbReference type="InterPro" id="IPR013096">
    <property type="entry name" value="Cupin_2"/>
</dbReference>
<dbReference type="PANTHER" id="PTHR43698:SF1">
    <property type="entry name" value="BLL4564 PROTEIN"/>
    <property type="match status" value="1"/>
</dbReference>
<dbReference type="Proteomes" id="UP000310314">
    <property type="component" value="Unassembled WGS sequence"/>
</dbReference>
<protein>
    <submittedName>
        <fullName evidence="3">Cupin domain-containing protein</fullName>
    </submittedName>
</protein>
<dbReference type="RefSeq" id="WP_138657213.1">
    <property type="nucleotide sequence ID" value="NZ_VATY01000001.1"/>
</dbReference>
<name>A0A5S3QMU5_9FLAO</name>
<comment type="caution">
    <text evidence="3">The sequence shown here is derived from an EMBL/GenBank/DDBJ whole genome shotgun (WGS) entry which is preliminary data.</text>
</comment>
<dbReference type="CDD" id="cd02233">
    <property type="entry name" value="cupin_HNL-like"/>
    <property type="match status" value="1"/>
</dbReference>
<sequence>MKNLPILFILLASLSINAQSSEYQVSSYLSDGVKAPNTHHIGEAWLNFLVEANADFDKNITQATFSANSTLDWHKHATAQVIIVVDGEGYYQERGKNPVVIKKGDVITCFKETEHWHTSSADSAVSYIAIYGKEPTVWTEKLTQEYYHSVAEELKGK</sequence>
<dbReference type="Pfam" id="PF07883">
    <property type="entry name" value="Cupin_2"/>
    <property type="match status" value="1"/>
</dbReference>
<dbReference type="Gene3D" id="2.60.120.10">
    <property type="entry name" value="Jelly Rolls"/>
    <property type="match status" value="1"/>
</dbReference>
<feature type="signal peptide" evidence="1">
    <location>
        <begin position="1"/>
        <end position="18"/>
    </location>
</feature>
<dbReference type="InterPro" id="IPR011051">
    <property type="entry name" value="RmlC_Cupin_sf"/>
</dbReference>
<keyword evidence="4" id="KW-1185">Reference proteome</keyword>
<dbReference type="PANTHER" id="PTHR43698">
    <property type="entry name" value="RIBD C-TERMINAL DOMAIN CONTAINING PROTEIN"/>
    <property type="match status" value="1"/>
</dbReference>
<evidence type="ECO:0000313" key="4">
    <source>
        <dbReference type="Proteomes" id="UP000310314"/>
    </source>
</evidence>
<dbReference type="InterPro" id="IPR014710">
    <property type="entry name" value="RmlC-like_jellyroll"/>
</dbReference>
<dbReference type="EMBL" id="VATY01000001">
    <property type="protein sequence ID" value="TMM59224.1"/>
    <property type="molecule type" value="Genomic_DNA"/>
</dbReference>
<gene>
    <name evidence="3" type="ORF">FEE95_07270</name>
</gene>
<dbReference type="InterPro" id="IPR047263">
    <property type="entry name" value="HNL-like_cupin"/>
</dbReference>
<dbReference type="OrthoDB" id="9802489at2"/>
<proteinExistence type="predicted"/>
<accession>A0A5S3QMU5</accession>
<evidence type="ECO:0000313" key="3">
    <source>
        <dbReference type="EMBL" id="TMM59224.1"/>
    </source>
</evidence>
<reference evidence="3 4" key="1">
    <citation type="submission" date="2019-05" db="EMBL/GenBank/DDBJ databases">
        <authorList>
            <person name="Zhang J.-Y."/>
            <person name="Feg X."/>
            <person name="Du Z.-J."/>
        </authorList>
    </citation>
    <scope>NUCLEOTIDE SEQUENCE [LARGE SCALE GENOMIC DNA]</scope>
    <source>
        <strain evidence="3 4">RZ26</strain>
    </source>
</reference>
<evidence type="ECO:0000256" key="1">
    <source>
        <dbReference type="SAM" id="SignalP"/>
    </source>
</evidence>
<evidence type="ECO:0000259" key="2">
    <source>
        <dbReference type="Pfam" id="PF07883"/>
    </source>
</evidence>
<organism evidence="3 4">
    <name type="scientific">Maribacter algarum</name>
    <name type="common">ex Zhang et al. 2020</name>
    <dbReference type="NCBI Taxonomy" id="2578118"/>
    <lineage>
        <taxon>Bacteria</taxon>
        <taxon>Pseudomonadati</taxon>
        <taxon>Bacteroidota</taxon>
        <taxon>Flavobacteriia</taxon>
        <taxon>Flavobacteriales</taxon>
        <taxon>Flavobacteriaceae</taxon>
        <taxon>Maribacter</taxon>
    </lineage>
</organism>
<dbReference type="SUPFAM" id="SSF51182">
    <property type="entry name" value="RmlC-like cupins"/>
    <property type="match status" value="1"/>
</dbReference>
<feature type="chain" id="PRO_5024396368" evidence="1">
    <location>
        <begin position="19"/>
        <end position="157"/>
    </location>
</feature>
<keyword evidence="1" id="KW-0732">Signal</keyword>
<feature type="domain" description="Cupin type-2" evidence="2">
    <location>
        <begin position="69"/>
        <end position="131"/>
    </location>
</feature>